<dbReference type="OrthoDB" id="10266592at2759"/>
<accession>A0A8S4N0R7</accession>
<evidence type="ECO:0000313" key="1">
    <source>
        <dbReference type="EMBL" id="CAH1774707.1"/>
    </source>
</evidence>
<dbReference type="EMBL" id="CAIIXF020000001">
    <property type="protein sequence ID" value="CAH1774707.1"/>
    <property type="molecule type" value="Genomic_DNA"/>
</dbReference>
<proteinExistence type="predicted"/>
<protein>
    <recommendedName>
        <fullName evidence="3">Alpha-galactosidase</fullName>
    </recommendedName>
</protein>
<gene>
    <name evidence="1" type="ORF">OFUS_LOCUS2114</name>
</gene>
<evidence type="ECO:0000313" key="2">
    <source>
        <dbReference type="Proteomes" id="UP000749559"/>
    </source>
</evidence>
<comment type="caution">
    <text evidence="1">The sequence shown here is derived from an EMBL/GenBank/DDBJ whole genome shotgun (WGS) entry which is preliminary data.</text>
</comment>
<sequence>MYNKNAQKMDALHTFYHIILVISNVVHGLDWLIDDIPMQSTWSETRDGLGLLTNGLISKTFITTPDFACIDFYDNHTTFSSLQRSIEPEAVIMLDGIVYPIGGVLTNIPLAYLNRSAFAQNITRNENAFHLKSSLVTFDLTTPFPYTPRRGAPKNINWPPKGIHIEFNFTAPFWAPDFHKDLVVTVTYEMYDSVPGFSKWITVTALKPVPDIYVSFLSVEYLAVNMPWSPNGKGWLFVETDQPHGTNVVWGSDPASVSMPGSFEQTVNCTYETDHPVAVPIVNSLSSFKVHELVIASSDPERIALSKHRLFRLLAPHTQENPIFFHMTNQSSEAFRTVIDQMAEVGFEMLIYSFGSGFNIESEDEAYIKRMAADIRYANSKNIEVGGYDLIALTRRTAVDWMAIDPSTMQPSGNACFASDWYDFLLKRMMTFMDRTNLSMVETDGPYGGYPCASTNHSHHTDLGDSIYKQNTLQAQFYTTLRKRSIYINQPDYYFYSGGSRTGMGYNENQYSLPRWQDISVSRQGMYDDTYQRIPTAGWMFVPLVDYHGGGEAAAFEPLTEHIVEYEWALAQYLGAGVAACYRGYRLYDSLETKALVTKWVSFYKKYRDILISDIVHVRRADMQGIDSFMHVNPKLDYKGLAMVFNPTQTSIDMNLKLPLYYTGIPDKAMVREQEGQFIEYDLDRGYNIEVPVHLKPLGITWFLIQQSVD</sequence>
<dbReference type="Proteomes" id="UP000749559">
    <property type="component" value="Unassembled WGS sequence"/>
</dbReference>
<reference evidence="1" key="1">
    <citation type="submission" date="2022-03" db="EMBL/GenBank/DDBJ databases">
        <authorList>
            <person name="Martin C."/>
        </authorList>
    </citation>
    <scope>NUCLEOTIDE SEQUENCE</scope>
</reference>
<evidence type="ECO:0008006" key="3">
    <source>
        <dbReference type="Google" id="ProtNLM"/>
    </source>
</evidence>
<dbReference type="AlphaFoldDB" id="A0A8S4N0R7"/>
<organism evidence="1 2">
    <name type="scientific">Owenia fusiformis</name>
    <name type="common">Polychaete worm</name>
    <dbReference type="NCBI Taxonomy" id="6347"/>
    <lineage>
        <taxon>Eukaryota</taxon>
        <taxon>Metazoa</taxon>
        <taxon>Spiralia</taxon>
        <taxon>Lophotrochozoa</taxon>
        <taxon>Annelida</taxon>
        <taxon>Polychaeta</taxon>
        <taxon>Sedentaria</taxon>
        <taxon>Canalipalpata</taxon>
        <taxon>Sabellida</taxon>
        <taxon>Oweniida</taxon>
        <taxon>Oweniidae</taxon>
        <taxon>Owenia</taxon>
    </lineage>
</organism>
<keyword evidence="2" id="KW-1185">Reference proteome</keyword>
<name>A0A8S4N0R7_OWEFU</name>